<reference evidence="8 9" key="1">
    <citation type="submission" date="2021-03" db="EMBL/GenBank/DDBJ databases">
        <title>Actinoplanes flavus sp. nov., a novel actinomycete isolated from Coconut Palm rhizosphere soil.</title>
        <authorList>
            <person name="Luo X."/>
        </authorList>
    </citation>
    <scope>NUCLEOTIDE SEQUENCE [LARGE SCALE GENOMIC DNA]</scope>
    <source>
        <strain evidence="8 9">NEAU-H7</strain>
    </source>
</reference>
<dbReference type="Proteomes" id="UP000679690">
    <property type="component" value="Unassembled WGS sequence"/>
</dbReference>
<dbReference type="Gene3D" id="3.40.50.150">
    <property type="entry name" value="Vaccinia Virus protein VP39"/>
    <property type="match status" value="1"/>
</dbReference>
<evidence type="ECO:0000256" key="4">
    <source>
        <dbReference type="ARBA" id="ARBA00022679"/>
    </source>
</evidence>
<dbReference type="SUPFAM" id="SSF53335">
    <property type="entry name" value="S-adenosyl-L-methionine-dependent methyltransferases"/>
    <property type="match status" value="1"/>
</dbReference>
<evidence type="ECO:0000256" key="3">
    <source>
        <dbReference type="ARBA" id="ARBA00022603"/>
    </source>
</evidence>
<keyword evidence="4" id="KW-0808">Transferase</keyword>
<feature type="domain" description="Type II methyltransferase M.TaqI-like" evidence="7">
    <location>
        <begin position="136"/>
        <end position="220"/>
    </location>
</feature>
<dbReference type="Pfam" id="PF07669">
    <property type="entry name" value="Eco57I"/>
    <property type="match status" value="1"/>
</dbReference>
<dbReference type="PANTHER" id="PTHR33841">
    <property type="entry name" value="DNA METHYLTRANSFERASE YEEA-RELATED"/>
    <property type="match status" value="1"/>
</dbReference>
<evidence type="ECO:0000259" key="7">
    <source>
        <dbReference type="Pfam" id="PF07669"/>
    </source>
</evidence>
<dbReference type="InterPro" id="IPR002052">
    <property type="entry name" value="DNA_methylase_N6_adenine_CS"/>
</dbReference>
<keyword evidence="5" id="KW-0949">S-adenosyl-L-methionine</keyword>
<protein>
    <recommendedName>
        <fullName evidence="2">site-specific DNA-methyltransferase (adenine-specific)</fullName>
        <ecNumber evidence="2">2.1.1.72</ecNumber>
    </recommendedName>
</protein>
<evidence type="ECO:0000256" key="2">
    <source>
        <dbReference type="ARBA" id="ARBA00011900"/>
    </source>
</evidence>
<proteinExistence type="inferred from homology"/>
<dbReference type="InterPro" id="IPR029063">
    <property type="entry name" value="SAM-dependent_MTases_sf"/>
</dbReference>
<name>A0ABS3UCY8_9ACTN</name>
<evidence type="ECO:0000256" key="6">
    <source>
        <dbReference type="ARBA" id="ARBA00047942"/>
    </source>
</evidence>
<dbReference type="GO" id="GO:0032259">
    <property type="term" value="P:methylation"/>
    <property type="evidence" value="ECO:0007669"/>
    <property type="project" value="UniProtKB-KW"/>
</dbReference>
<dbReference type="InterPro" id="IPR011639">
    <property type="entry name" value="MethylTrfase_TaqI-like_dom"/>
</dbReference>
<dbReference type="EMBL" id="JAGFNS010000002">
    <property type="protein sequence ID" value="MBO3736648.1"/>
    <property type="molecule type" value="Genomic_DNA"/>
</dbReference>
<dbReference type="PROSITE" id="PS00092">
    <property type="entry name" value="N6_MTASE"/>
    <property type="match status" value="1"/>
</dbReference>
<comment type="similarity">
    <text evidence="1">Belongs to the N(4)/N(6)-methyltransferase family.</text>
</comment>
<dbReference type="PRINTS" id="PR00507">
    <property type="entry name" value="N12N6MTFRASE"/>
</dbReference>
<dbReference type="InterPro" id="IPR050953">
    <property type="entry name" value="N4_N6_ade-DNA_methylase"/>
</dbReference>
<evidence type="ECO:0000256" key="1">
    <source>
        <dbReference type="ARBA" id="ARBA00006594"/>
    </source>
</evidence>
<organism evidence="8 9">
    <name type="scientific">Actinoplanes flavus</name>
    <dbReference type="NCBI Taxonomy" id="2820290"/>
    <lineage>
        <taxon>Bacteria</taxon>
        <taxon>Bacillati</taxon>
        <taxon>Actinomycetota</taxon>
        <taxon>Actinomycetes</taxon>
        <taxon>Micromonosporales</taxon>
        <taxon>Micromonosporaceae</taxon>
        <taxon>Actinoplanes</taxon>
    </lineage>
</organism>
<dbReference type="RefSeq" id="WP_208465866.1">
    <property type="nucleotide sequence ID" value="NZ_JAGFNS010000002.1"/>
</dbReference>
<evidence type="ECO:0000313" key="9">
    <source>
        <dbReference type="Proteomes" id="UP000679690"/>
    </source>
</evidence>
<sequence length="468" mass="51489">MQPGATTEQLSLDLLDQRQIDIAAIHQATGIYTATPEIEALLDQLDWPAQGCRLLDPGAGNGGFLVAALRRLDLDVNDVEEATRRVHGYEFYREAVADARRAVSAHLCERGWTSPAAWRAANEIVEDHDFLLSPVPTGIWDVIAANPPYWRLANLPAGYRIDYEAIVPAHARADLLYAYLDRSADVITRDGHIGLITADRWLLNSGSGELRRRLGTRYSVAGVHRLDAESTFYRPKTRRRGTVARVHPVSLILTPSRSGRPLGTEPFWLTPLPAVDGVPLRDIAEIRLAPWLGPDGIFIVGPDSGLPAEHLMPVVEPADIDGEAVRPARKWALATDTTEPPRAVLAHLDATLHRMPKRGRRAVRWLPPETFTGRLPLDRDAVLVPRIARRLTGIRLPAGRLPINHGLVVISGLPVESVLAMLDDPQVQAQANDLSLGIDNGYRSFTATLLRQLVIPRRHLTGVPGSRA</sequence>
<comment type="caution">
    <text evidence="8">The sequence shown here is derived from an EMBL/GenBank/DDBJ whole genome shotgun (WGS) entry which is preliminary data.</text>
</comment>
<dbReference type="GO" id="GO:0008168">
    <property type="term" value="F:methyltransferase activity"/>
    <property type="evidence" value="ECO:0007669"/>
    <property type="project" value="UniProtKB-KW"/>
</dbReference>
<gene>
    <name evidence="8" type="ORF">J5X75_03830</name>
</gene>
<evidence type="ECO:0000256" key="5">
    <source>
        <dbReference type="ARBA" id="ARBA00022691"/>
    </source>
</evidence>
<accession>A0ABS3UCY8</accession>
<dbReference type="EC" id="2.1.1.72" evidence="2"/>
<comment type="catalytic activity">
    <reaction evidence="6">
        <text>a 2'-deoxyadenosine in DNA + S-adenosyl-L-methionine = an N(6)-methyl-2'-deoxyadenosine in DNA + S-adenosyl-L-homocysteine + H(+)</text>
        <dbReference type="Rhea" id="RHEA:15197"/>
        <dbReference type="Rhea" id="RHEA-COMP:12418"/>
        <dbReference type="Rhea" id="RHEA-COMP:12419"/>
        <dbReference type="ChEBI" id="CHEBI:15378"/>
        <dbReference type="ChEBI" id="CHEBI:57856"/>
        <dbReference type="ChEBI" id="CHEBI:59789"/>
        <dbReference type="ChEBI" id="CHEBI:90615"/>
        <dbReference type="ChEBI" id="CHEBI:90616"/>
        <dbReference type="EC" id="2.1.1.72"/>
    </reaction>
</comment>
<evidence type="ECO:0000313" key="8">
    <source>
        <dbReference type="EMBL" id="MBO3736648.1"/>
    </source>
</evidence>
<dbReference type="PANTHER" id="PTHR33841:SF5">
    <property type="entry name" value="DNA METHYLASE (MODIFICATION METHYLASE) (METHYLTRANSFERASE)-RELATED"/>
    <property type="match status" value="1"/>
</dbReference>
<keyword evidence="3 8" id="KW-0489">Methyltransferase</keyword>
<keyword evidence="9" id="KW-1185">Reference proteome</keyword>